<protein>
    <submittedName>
        <fullName evidence="3">Uncharacterized protein</fullName>
    </submittedName>
</protein>
<reference evidence="3 4" key="1">
    <citation type="submission" date="2016-10" db="EMBL/GenBank/DDBJ databases">
        <title>Genome sequence of the basidiomycete white-rot fungus Trametes pubescens.</title>
        <authorList>
            <person name="Makela M.R."/>
            <person name="Granchi Z."/>
            <person name="Peng M."/>
            <person name="De Vries R.P."/>
            <person name="Grigoriev I."/>
            <person name="Riley R."/>
            <person name="Hilden K."/>
        </authorList>
    </citation>
    <scope>NUCLEOTIDE SEQUENCE [LARGE SCALE GENOMIC DNA]</scope>
    <source>
        <strain evidence="3 4">FBCC735</strain>
    </source>
</reference>
<dbReference type="InterPro" id="IPR036259">
    <property type="entry name" value="MFS_trans_sf"/>
</dbReference>
<proteinExistence type="predicted"/>
<feature type="transmembrane region" description="Helical" evidence="2">
    <location>
        <begin position="35"/>
        <end position="54"/>
    </location>
</feature>
<keyword evidence="2" id="KW-1133">Transmembrane helix</keyword>
<sequence>MGPYAPRLCTRTVSFASPYLANSGPGDAGLCVKIFFIWGSTTAICSLFALLSVLEVKGLALEQIDELYQDSTPLTSARYGRTFIVQGRTRNAARRLMGSEEGGTAELDEKEKGGALDGSVSSVVASLR</sequence>
<evidence type="ECO:0000313" key="3">
    <source>
        <dbReference type="EMBL" id="OJT07633.1"/>
    </source>
</evidence>
<dbReference type="OrthoDB" id="6612291at2759"/>
<dbReference type="Proteomes" id="UP000184267">
    <property type="component" value="Unassembled WGS sequence"/>
</dbReference>
<dbReference type="AlphaFoldDB" id="A0A1M2VJB9"/>
<keyword evidence="2" id="KW-0472">Membrane</keyword>
<keyword evidence="4" id="KW-1185">Reference proteome</keyword>
<dbReference type="Gene3D" id="1.20.1250.20">
    <property type="entry name" value="MFS general substrate transporter like domains"/>
    <property type="match status" value="1"/>
</dbReference>
<keyword evidence="2" id="KW-0812">Transmembrane</keyword>
<gene>
    <name evidence="3" type="ORF">TRAPUB_1493</name>
</gene>
<name>A0A1M2VJB9_TRAPU</name>
<evidence type="ECO:0000313" key="4">
    <source>
        <dbReference type="Proteomes" id="UP000184267"/>
    </source>
</evidence>
<accession>A0A1M2VJB9</accession>
<organism evidence="3 4">
    <name type="scientific">Trametes pubescens</name>
    <name type="common">White-rot fungus</name>
    <dbReference type="NCBI Taxonomy" id="154538"/>
    <lineage>
        <taxon>Eukaryota</taxon>
        <taxon>Fungi</taxon>
        <taxon>Dikarya</taxon>
        <taxon>Basidiomycota</taxon>
        <taxon>Agaricomycotina</taxon>
        <taxon>Agaricomycetes</taxon>
        <taxon>Polyporales</taxon>
        <taxon>Polyporaceae</taxon>
        <taxon>Trametes</taxon>
    </lineage>
</organism>
<feature type="region of interest" description="Disordered" evidence="1">
    <location>
        <begin position="96"/>
        <end position="115"/>
    </location>
</feature>
<comment type="caution">
    <text evidence="3">The sequence shown here is derived from an EMBL/GenBank/DDBJ whole genome shotgun (WGS) entry which is preliminary data.</text>
</comment>
<evidence type="ECO:0000256" key="1">
    <source>
        <dbReference type="SAM" id="MobiDB-lite"/>
    </source>
</evidence>
<dbReference type="EMBL" id="MNAD01001153">
    <property type="protein sequence ID" value="OJT07633.1"/>
    <property type="molecule type" value="Genomic_DNA"/>
</dbReference>
<evidence type="ECO:0000256" key="2">
    <source>
        <dbReference type="SAM" id="Phobius"/>
    </source>
</evidence>
<dbReference type="STRING" id="154538.A0A1M2VJB9"/>